<feature type="compositionally biased region" description="Acidic residues" evidence="1">
    <location>
        <begin position="19"/>
        <end position="33"/>
    </location>
</feature>
<dbReference type="EMBL" id="JBFOLK010000004">
    <property type="protein sequence ID" value="KAL2517193.1"/>
    <property type="molecule type" value="Genomic_DNA"/>
</dbReference>
<evidence type="ECO:0000256" key="1">
    <source>
        <dbReference type="SAM" id="MobiDB-lite"/>
    </source>
</evidence>
<accession>A0ABD1TXA7</accession>
<feature type="compositionally biased region" description="Basic and acidic residues" evidence="1">
    <location>
        <begin position="9"/>
        <end position="18"/>
    </location>
</feature>
<dbReference type="InterPro" id="IPR029523">
    <property type="entry name" value="INO80B/Ies2"/>
</dbReference>
<organism evidence="2 3">
    <name type="scientific">Abeliophyllum distichum</name>
    <dbReference type="NCBI Taxonomy" id="126358"/>
    <lineage>
        <taxon>Eukaryota</taxon>
        <taxon>Viridiplantae</taxon>
        <taxon>Streptophyta</taxon>
        <taxon>Embryophyta</taxon>
        <taxon>Tracheophyta</taxon>
        <taxon>Spermatophyta</taxon>
        <taxon>Magnoliopsida</taxon>
        <taxon>eudicotyledons</taxon>
        <taxon>Gunneridae</taxon>
        <taxon>Pentapetalae</taxon>
        <taxon>asterids</taxon>
        <taxon>lamiids</taxon>
        <taxon>Lamiales</taxon>
        <taxon>Oleaceae</taxon>
        <taxon>Forsythieae</taxon>
        <taxon>Abeliophyllum</taxon>
    </lineage>
</organism>
<sequence>MEGTGKSGGDFKKSKPEDMDYEEEGEFLSDGEPEGNKKKKQKKDLSYLPTENKREMALTTRQRALLSKDASSASGASQIEFPNGLPPAPPRSEYIYLFFLSGLFDNFLAFCRSICLTFICKFHMLQSKRKKLSEMEQQLKKAEIAQRRRMQTSTWGKQKTTSEPQRQVLQPEQCPPVAAL</sequence>
<evidence type="ECO:0000313" key="2">
    <source>
        <dbReference type="EMBL" id="KAL2517193.1"/>
    </source>
</evidence>
<reference evidence="3" key="1">
    <citation type="submission" date="2024-07" db="EMBL/GenBank/DDBJ databases">
        <title>Two chromosome-level genome assemblies of Korean endemic species Abeliophyllum distichum and Forsythia ovata (Oleaceae).</title>
        <authorList>
            <person name="Jang H."/>
        </authorList>
    </citation>
    <scope>NUCLEOTIDE SEQUENCE [LARGE SCALE GENOMIC DNA]</scope>
</reference>
<dbReference type="Proteomes" id="UP001604336">
    <property type="component" value="Unassembled WGS sequence"/>
</dbReference>
<feature type="region of interest" description="Disordered" evidence="1">
    <location>
        <begin position="1"/>
        <end position="85"/>
    </location>
</feature>
<comment type="caution">
    <text evidence="2">The sequence shown here is derived from an EMBL/GenBank/DDBJ whole genome shotgun (WGS) entry which is preliminary data.</text>
</comment>
<keyword evidence="3" id="KW-1185">Reference proteome</keyword>
<gene>
    <name evidence="2" type="ORF">Adt_13440</name>
</gene>
<name>A0ABD1TXA7_9LAMI</name>
<evidence type="ECO:0000313" key="3">
    <source>
        <dbReference type="Proteomes" id="UP001604336"/>
    </source>
</evidence>
<dbReference type="AlphaFoldDB" id="A0ABD1TXA7"/>
<dbReference type="PANTHER" id="PTHR21561:SF25">
    <property type="entry name" value="OS03G0811500 PROTEIN"/>
    <property type="match status" value="1"/>
</dbReference>
<dbReference type="PANTHER" id="PTHR21561">
    <property type="entry name" value="INO80 COMPLEX SUBUNIT B"/>
    <property type="match status" value="1"/>
</dbReference>
<feature type="compositionally biased region" description="Polar residues" evidence="1">
    <location>
        <begin position="151"/>
        <end position="170"/>
    </location>
</feature>
<feature type="region of interest" description="Disordered" evidence="1">
    <location>
        <begin position="146"/>
        <end position="180"/>
    </location>
</feature>
<protein>
    <submittedName>
        <fullName evidence="2">Uncharacterized protein</fullName>
    </submittedName>
</protein>
<proteinExistence type="predicted"/>